<sequence length="82" mass="9678">MSAKAEALYDLYDCGRLDGRYSTSELMVMLGIRHRTMIPHYSVTGVLYRKRYLFERVDDEPISKTLAAEWDKTRKQILKQFT</sequence>
<evidence type="ECO:0000313" key="1">
    <source>
        <dbReference type="EMBL" id="RHC51855.1"/>
    </source>
</evidence>
<accession>A0A414AP37</accession>
<proteinExistence type="predicted"/>
<dbReference type="Proteomes" id="UP000283975">
    <property type="component" value="Unassembled WGS sequence"/>
</dbReference>
<reference evidence="1 2" key="1">
    <citation type="submission" date="2018-08" db="EMBL/GenBank/DDBJ databases">
        <title>A genome reference for cultivated species of the human gut microbiota.</title>
        <authorList>
            <person name="Zou Y."/>
            <person name="Xue W."/>
            <person name="Luo G."/>
        </authorList>
    </citation>
    <scope>NUCLEOTIDE SEQUENCE [LARGE SCALE GENOMIC DNA]</scope>
    <source>
        <strain evidence="1 2">AM35-14</strain>
    </source>
</reference>
<name>A0A414AP37_9FIRM</name>
<organism evidence="1 2">
    <name type="scientific">Enterocloster bolteae</name>
    <dbReference type="NCBI Taxonomy" id="208479"/>
    <lineage>
        <taxon>Bacteria</taxon>
        <taxon>Bacillati</taxon>
        <taxon>Bacillota</taxon>
        <taxon>Clostridia</taxon>
        <taxon>Lachnospirales</taxon>
        <taxon>Lachnospiraceae</taxon>
        <taxon>Enterocloster</taxon>
    </lineage>
</organism>
<dbReference type="EMBL" id="QSHZ01000031">
    <property type="protein sequence ID" value="RHC51855.1"/>
    <property type="molecule type" value="Genomic_DNA"/>
</dbReference>
<evidence type="ECO:0000313" key="2">
    <source>
        <dbReference type="Proteomes" id="UP000283975"/>
    </source>
</evidence>
<protein>
    <submittedName>
        <fullName evidence="1">Uncharacterized protein</fullName>
    </submittedName>
</protein>
<dbReference type="RefSeq" id="WP_119205632.1">
    <property type="nucleotide sequence ID" value="NZ_JADMVR010000037.1"/>
</dbReference>
<comment type="caution">
    <text evidence="1">The sequence shown here is derived from an EMBL/GenBank/DDBJ whole genome shotgun (WGS) entry which is preliminary data.</text>
</comment>
<gene>
    <name evidence="1" type="ORF">DW839_23710</name>
</gene>
<dbReference type="AlphaFoldDB" id="A0A414AP37"/>